<comment type="caution">
    <text evidence="2">The sequence shown here is derived from an EMBL/GenBank/DDBJ whole genome shotgun (WGS) entry which is preliminary data.</text>
</comment>
<dbReference type="AlphaFoldDB" id="A0A164QR76"/>
<feature type="region of interest" description="Disordered" evidence="1">
    <location>
        <begin position="39"/>
        <end position="81"/>
    </location>
</feature>
<accession>A0A164QR76</accession>
<keyword evidence="3" id="KW-1185">Reference proteome</keyword>
<sequence>MAAMDSKESPQYHRRGLRTPRIAEDRRWNNEIVALDILYSGPTAPPKRTSGRRWTSRSGATRSSPRVDGRAHSTSDENHWTVRIVGLHRGSPSSPEFHAHED</sequence>
<organism evidence="2 3">
    <name type="scientific">Daphnia magna</name>
    <dbReference type="NCBI Taxonomy" id="35525"/>
    <lineage>
        <taxon>Eukaryota</taxon>
        <taxon>Metazoa</taxon>
        <taxon>Ecdysozoa</taxon>
        <taxon>Arthropoda</taxon>
        <taxon>Crustacea</taxon>
        <taxon>Branchiopoda</taxon>
        <taxon>Diplostraca</taxon>
        <taxon>Cladocera</taxon>
        <taxon>Anomopoda</taxon>
        <taxon>Daphniidae</taxon>
        <taxon>Daphnia</taxon>
    </lineage>
</organism>
<evidence type="ECO:0000313" key="3">
    <source>
        <dbReference type="Proteomes" id="UP000076858"/>
    </source>
</evidence>
<name>A0A164QR76_9CRUS</name>
<feature type="compositionally biased region" description="Basic and acidic residues" evidence="1">
    <location>
        <begin position="1"/>
        <end position="11"/>
    </location>
</feature>
<gene>
    <name evidence="2" type="ORF">APZ42_028378</name>
</gene>
<dbReference type="Proteomes" id="UP000076858">
    <property type="component" value="Unassembled WGS sequence"/>
</dbReference>
<reference evidence="2 3" key="1">
    <citation type="submission" date="2016-03" db="EMBL/GenBank/DDBJ databases">
        <title>EvidentialGene: Evidence-directed Construction of Genes on Genomes.</title>
        <authorList>
            <person name="Gilbert D.G."/>
            <person name="Choi J.-H."/>
            <person name="Mockaitis K."/>
            <person name="Colbourne J."/>
            <person name="Pfrender M."/>
        </authorList>
    </citation>
    <scope>NUCLEOTIDE SEQUENCE [LARGE SCALE GENOMIC DNA]</scope>
    <source>
        <strain evidence="2 3">Xinb3</strain>
        <tissue evidence="2">Complete organism</tissue>
    </source>
</reference>
<proteinExistence type="predicted"/>
<evidence type="ECO:0000313" key="2">
    <source>
        <dbReference type="EMBL" id="KZS07985.1"/>
    </source>
</evidence>
<feature type="region of interest" description="Disordered" evidence="1">
    <location>
        <begin position="1"/>
        <end position="25"/>
    </location>
</feature>
<evidence type="ECO:0000256" key="1">
    <source>
        <dbReference type="SAM" id="MobiDB-lite"/>
    </source>
</evidence>
<protein>
    <submittedName>
        <fullName evidence="2">Uncharacterized protein</fullName>
    </submittedName>
</protein>
<dbReference type="EMBL" id="LRGB01002384">
    <property type="protein sequence ID" value="KZS07985.1"/>
    <property type="molecule type" value="Genomic_DNA"/>
</dbReference>
<feature type="compositionally biased region" description="Basic and acidic residues" evidence="1">
    <location>
        <begin position="65"/>
        <end position="80"/>
    </location>
</feature>